<evidence type="ECO:0000259" key="1">
    <source>
        <dbReference type="SMART" id="SM00860"/>
    </source>
</evidence>
<protein>
    <recommendedName>
        <fullName evidence="1">Knr4/Smi1-like domain-containing protein</fullName>
    </recommendedName>
</protein>
<gene>
    <name evidence="2" type="ORF">HNQ39_001957</name>
</gene>
<dbReference type="InterPro" id="IPR037883">
    <property type="entry name" value="Knr4/Smi1-like_sf"/>
</dbReference>
<dbReference type="Pfam" id="PF09346">
    <property type="entry name" value="SMI1_KNR4"/>
    <property type="match status" value="1"/>
</dbReference>
<comment type="caution">
    <text evidence="2">The sequence shown here is derived from an EMBL/GenBank/DDBJ whole genome shotgun (WGS) entry which is preliminary data.</text>
</comment>
<proteinExistence type="predicted"/>
<reference evidence="2 3" key="1">
    <citation type="submission" date="2020-08" db="EMBL/GenBank/DDBJ databases">
        <title>Genomic Encyclopedia of Type Strains, Phase IV (KMG-IV): sequencing the most valuable type-strain genomes for metagenomic binning, comparative biology and taxonomic classification.</title>
        <authorList>
            <person name="Goeker M."/>
        </authorList>
    </citation>
    <scope>NUCLEOTIDE SEQUENCE [LARGE SCALE GENOMIC DNA]</scope>
    <source>
        <strain evidence="2 3">DSM 23562</strain>
    </source>
</reference>
<dbReference type="Proteomes" id="UP000520814">
    <property type="component" value="Unassembled WGS sequence"/>
</dbReference>
<accession>A0A7W9SP33</accession>
<feature type="domain" description="Knr4/Smi1-like" evidence="1">
    <location>
        <begin position="21"/>
        <end position="142"/>
    </location>
</feature>
<name>A0A7W9SP33_ARMRO</name>
<dbReference type="SMART" id="SM00860">
    <property type="entry name" value="SMI1_KNR4"/>
    <property type="match status" value="1"/>
</dbReference>
<dbReference type="AlphaFoldDB" id="A0A7W9SP33"/>
<evidence type="ECO:0000313" key="2">
    <source>
        <dbReference type="EMBL" id="MBB6050166.1"/>
    </source>
</evidence>
<dbReference type="RefSeq" id="WP_184194610.1">
    <property type="nucleotide sequence ID" value="NZ_JACHGW010000002.1"/>
</dbReference>
<sequence length="272" mass="30196">MKATPLTIWRPPAFLPYLQSTLTPELVAQAEQRLGVTLPAEYLALLEVQNGGYIRYGLPDLVHNVIRGIGPHYPNLLDVDWDHLDDAPSFPLEGLIPFDGDGHWYLCLDYRDRSQEPAVAYIDVECDEQLELAPSFAAYLALLEYDAPSGVVLTPVAEIATLVATLEAHLKITFEPPSSSNHGYPVYRAQLGTKAQPEWIWLSPNTVPRGFVRESDRRYSELRDLLPGTALRFLELPPESYLLVVDAKRQSAVLAACAELGLAARPAEDYAS</sequence>
<evidence type="ECO:0000313" key="3">
    <source>
        <dbReference type="Proteomes" id="UP000520814"/>
    </source>
</evidence>
<keyword evidence="3" id="KW-1185">Reference proteome</keyword>
<dbReference type="EMBL" id="JACHGW010000002">
    <property type="protein sequence ID" value="MBB6050166.1"/>
    <property type="molecule type" value="Genomic_DNA"/>
</dbReference>
<organism evidence="2 3">
    <name type="scientific">Armatimonas rosea</name>
    <dbReference type="NCBI Taxonomy" id="685828"/>
    <lineage>
        <taxon>Bacteria</taxon>
        <taxon>Bacillati</taxon>
        <taxon>Armatimonadota</taxon>
        <taxon>Armatimonadia</taxon>
        <taxon>Armatimonadales</taxon>
        <taxon>Armatimonadaceae</taxon>
        <taxon>Armatimonas</taxon>
    </lineage>
</organism>
<dbReference type="InterPro" id="IPR018958">
    <property type="entry name" value="Knr4/Smi1-like_dom"/>
</dbReference>
<dbReference type="SUPFAM" id="SSF160631">
    <property type="entry name" value="SMI1/KNR4-like"/>
    <property type="match status" value="1"/>
</dbReference>
<dbReference type="Gene3D" id="3.40.1580.10">
    <property type="entry name" value="SMI1/KNR4-like"/>
    <property type="match status" value="1"/>
</dbReference>